<dbReference type="Pfam" id="PF00641">
    <property type="entry name" value="Zn_ribbon_RanBP"/>
    <property type="match status" value="1"/>
</dbReference>
<evidence type="ECO:0000256" key="1">
    <source>
        <dbReference type="ARBA" id="ARBA00022723"/>
    </source>
</evidence>
<dbReference type="PROSITE" id="PS50178">
    <property type="entry name" value="ZF_FYVE"/>
    <property type="match status" value="1"/>
</dbReference>
<dbReference type="SMART" id="SM00547">
    <property type="entry name" value="ZnF_RBZ"/>
    <property type="match status" value="1"/>
</dbReference>
<reference evidence="8" key="1">
    <citation type="submission" date="2021-01" db="EMBL/GenBank/DDBJ databases">
        <authorList>
            <person name="Corre E."/>
            <person name="Pelletier E."/>
            <person name="Niang G."/>
            <person name="Scheremetjew M."/>
            <person name="Finn R."/>
            <person name="Kale V."/>
            <person name="Holt S."/>
            <person name="Cochrane G."/>
            <person name="Meng A."/>
            <person name="Brown T."/>
            <person name="Cohen L."/>
        </authorList>
    </citation>
    <scope>NUCLEOTIDE SEQUENCE</scope>
    <source>
        <strain evidence="8">CCMP3107</strain>
    </source>
</reference>
<dbReference type="InterPro" id="IPR001876">
    <property type="entry name" value="Znf_RanBP2"/>
</dbReference>
<feature type="domain" description="FYVE-type" evidence="5">
    <location>
        <begin position="39"/>
        <end position="96"/>
    </location>
</feature>
<evidence type="ECO:0000256" key="3">
    <source>
        <dbReference type="ARBA" id="ARBA00022833"/>
    </source>
</evidence>
<evidence type="ECO:0000256" key="2">
    <source>
        <dbReference type="ARBA" id="ARBA00022771"/>
    </source>
</evidence>
<dbReference type="SUPFAM" id="SSF57903">
    <property type="entry name" value="FYVE/PHD zinc finger"/>
    <property type="match status" value="1"/>
</dbReference>
<evidence type="ECO:0000256" key="4">
    <source>
        <dbReference type="PROSITE-ProRule" id="PRU00322"/>
    </source>
</evidence>
<dbReference type="InterPro" id="IPR011011">
    <property type="entry name" value="Znf_FYVE_PHD"/>
</dbReference>
<dbReference type="AlphaFoldDB" id="A0A6V1SWD9"/>
<evidence type="ECO:0008006" key="9">
    <source>
        <dbReference type="Google" id="ProtNLM"/>
    </source>
</evidence>
<dbReference type="EMBL" id="HBIU01037205">
    <property type="protein sequence ID" value="CAE0638310.1"/>
    <property type="molecule type" value="Transcribed_RNA"/>
</dbReference>
<accession>A0A6V1SWD9</accession>
<feature type="domain" description="RanBP2-type" evidence="6">
    <location>
        <begin position="81"/>
        <end position="111"/>
    </location>
</feature>
<keyword evidence="2 4" id="KW-0863">Zinc-finger</keyword>
<evidence type="ECO:0000259" key="5">
    <source>
        <dbReference type="PROSITE" id="PS50178"/>
    </source>
</evidence>
<protein>
    <recommendedName>
        <fullName evidence="9">RanBP2-type domain-containing protein</fullName>
    </recommendedName>
</protein>
<dbReference type="GO" id="GO:0008270">
    <property type="term" value="F:zinc ion binding"/>
    <property type="evidence" value="ECO:0007669"/>
    <property type="project" value="UniProtKB-KW"/>
</dbReference>
<sequence length="131" mass="13767">MCQNCALQAATGADSFSPKCNNGHDLVYTDAYGGKGFGCDKCSKVSGAGSKSHHCARCSYDLCDDCAREQAVDHIEALQQSEGGVWACTVCTLENPQEQLSCSACGGDRPEAHTIRMQSLRNVSAAASAKV</sequence>
<evidence type="ECO:0000313" key="8">
    <source>
        <dbReference type="EMBL" id="CAE0638310.1"/>
    </source>
</evidence>
<dbReference type="PROSITE" id="PS01358">
    <property type="entry name" value="ZF_RANBP2_1"/>
    <property type="match status" value="1"/>
</dbReference>
<name>A0A6V1SWD9_HETAK</name>
<organism evidence="8">
    <name type="scientific">Heterosigma akashiwo</name>
    <name type="common">Chromophytic alga</name>
    <name type="synonym">Heterosigma carterae</name>
    <dbReference type="NCBI Taxonomy" id="2829"/>
    <lineage>
        <taxon>Eukaryota</taxon>
        <taxon>Sar</taxon>
        <taxon>Stramenopiles</taxon>
        <taxon>Ochrophyta</taxon>
        <taxon>Raphidophyceae</taxon>
        <taxon>Chattonellales</taxon>
        <taxon>Chattonellaceae</taxon>
        <taxon>Heterosigma</taxon>
    </lineage>
</organism>
<keyword evidence="1" id="KW-0479">Metal-binding</keyword>
<evidence type="ECO:0000259" key="6">
    <source>
        <dbReference type="PROSITE" id="PS50199"/>
    </source>
</evidence>
<dbReference type="EMBL" id="HBIU01037203">
    <property type="protein sequence ID" value="CAE0638308.1"/>
    <property type="molecule type" value="Transcribed_RNA"/>
</dbReference>
<proteinExistence type="predicted"/>
<dbReference type="PROSITE" id="PS50199">
    <property type="entry name" value="ZF_RANBP2_2"/>
    <property type="match status" value="1"/>
</dbReference>
<keyword evidence="3" id="KW-0862">Zinc</keyword>
<dbReference type="Gene3D" id="4.10.1060.10">
    <property type="entry name" value="Zinc finger, RanBP2-type"/>
    <property type="match status" value="1"/>
</dbReference>
<dbReference type="InterPro" id="IPR017455">
    <property type="entry name" value="Znf_FYVE-rel"/>
</dbReference>
<evidence type="ECO:0000313" key="7">
    <source>
        <dbReference type="EMBL" id="CAE0638308.1"/>
    </source>
</evidence>
<gene>
    <name evidence="7" type="ORF">HAKA00212_LOCUS17090</name>
    <name evidence="8" type="ORF">HAKA00212_LOCUS17092</name>
</gene>